<proteinExistence type="predicted"/>
<evidence type="ECO:0000313" key="1">
    <source>
        <dbReference type="EMBL" id="EGV95962.1"/>
    </source>
</evidence>
<dbReference type="EMBL" id="JH000025">
    <property type="protein sequence ID" value="EGV95962.1"/>
    <property type="molecule type" value="Genomic_DNA"/>
</dbReference>
<name>G3GU36_CRIGR</name>
<organism evidence="1 2">
    <name type="scientific">Cricetulus griseus</name>
    <name type="common">Chinese hamster</name>
    <name type="synonym">Cricetulus barabensis griseus</name>
    <dbReference type="NCBI Taxonomy" id="10029"/>
    <lineage>
        <taxon>Eukaryota</taxon>
        <taxon>Metazoa</taxon>
        <taxon>Chordata</taxon>
        <taxon>Craniata</taxon>
        <taxon>Vertebrata</taxon>
        <taxon>Euteleostomi</taxon>
        <taxon>Mammalia</taxon>
        <taxon>Eutheria</taxon>
        <taxon>Euarchontoglires</taxon>
        <taxon>Glires</taxon>
        <taxon>Rodentia</taxon>
        <taxon>Myomorpha</taxon>
        <taxon>Muroidea</taxon>
        <taxon>Cricetidae</taxon>
        <taxon>Cricetinae</taxon>
        <taxon>Cricetulus</taxon>
    </lineage>
</organism>
<gene>
    <name evidence="1" type="ORF">I79_001185</name>
</gene>
<protein>
    <submittedName>
        <fullName evidence="1">Uncharacterized protein</fullName>
    </submittedName>
</protein>
<dbReference type="Proteomes" id="UP000001075">
    <property type="component" value="Unassembled WGS sequence"/>
</dbReference>
<sequence>MANPMTVSKTLSSIGSLRQAVSISLTLKECGATFILYQKNKKNVYLPCSY</sequence>
<accession>G3GU36</accession>
<dbReference type="AlphaFoldDB" id="G3GU36"/>
<evidence type="ECO:0000313" key="2">
    <source>
        <dbReference type="Proteomes" id="UP000001075"/>
    </source>
</evidence>
<reference evidence="2" key="1">
    <citation type="journal article" date="2011" name="Nat. Biotechnol.">
        <title>The genomic sequence of the Chinese hamster ovary (CHO)-K1 cell line.</title>
        <authorList>
            <person name="Xu X."/>
            <person name="Nagarajan H."/>
            <person name="Lewis N.E."/>
            <person name="Pan S."/>
            <person name="Cai Z."/>
            <person name="Liu X."/>
            <person name="Chen W."/>
            <person name="Xie M."/>
            <person name="Wang W."/>
            <person name="Hammond S."/>
            <person name="Andersen M.R."/>
            <person name="Neff N."/>
            <person name="Passarelli B."/>
            <person name="Koh W."/>
            <person name="Fan H.C."/>
            <person name="Wang J."/>
            <person name="Gui Y."/>
            <person name="Lee K.H."/>
            <person name="Betenbaugh M.J."/>
            <person name="Quake S.R."/>
            <person name="Famili I."/>
            <person name="Palsson B.O."/>
            <person name="Wang J."/>
        </authorList>
    </citation>
    <scope>NUCLEOTIDE SEQUENCE [LARGE SCALE GENOMIC DNA]</scope>
    <source>
        <strain evidence="2">CHO K1 cell line</strain>
    </source>
</reference>
<dbReference type="InParanoid" id="G3GU36"/>